<evidence type="ECO:0000313" key="9">
    <source>
        <dbReference type="EMBL" id="GEM88885.1"/>
    </source>
</evidence>
<dbReference type="GO" id="GO:0009360">
    <property type="term" value="C:DNA polymerase III complex"/>
    <property type="evidence" value="ECO:0007669"/>
    <property type="project" value="TreeGrafter"/>
</dbReference>
<evidence type="ECO:0000256" key="5">
    <source>
        <dbReference type="ARBA" id="ARBA00022932"/>
    </source>
</evidence>
<evidence type="ECO:0000256" key="7">
    <source>
        <dbReference type="ARBA" id="ARBA00049244"/>
    </source>
</evidence>
<dbReference type="EC" id="2.7.7.7" evidence="1"/>
<dbReference type="RefSeq" id="WP_147145146.1">
    <property type="nucleotide sequence ID" value="NZ_BJXN01000002.1"/>
</dbReference>
<evidence type="ECO:0000259" key="8">
    <source>
        <dbReference type="Pfam" id="PF21694"/>
    </source>
</evidence>
<dbReference type="Gene3D" id="1.20.272.10">
    <property type="match status" value="1"/>
</dbReference>
<name>A0A511RGW6_9DEIN</name>
<dbReference type="PANTHER" id="PTHR34388:SF1">
    <property type="entry name" value="DNA POLYMERASE III SUBUNIT DELTA"/>
    <property type="match status" value="1"/>
</dbReference>
<accession>A0A511RGW6</accession>
<dbReference type="GO" id="GO:0006261">
    <property type="term" value="P:DNA-templated DNA replication"/>
    <property type="evidence" value="ECO:0007669"/>
    <property type="project" value="TreeGrafter"/>
</dbReference>
<dbReference type="EMBL" id="BJXN01000002">
    <property type="protein sequence ID" value="GEM88885.1"/>
    <property type="molecule type" value="Genomic_DNA"/>
</dbReference>
<proteinExistence type="inferred from homology"/>
<dbReference type="Proteomes" id="UP000321827">
    <property type="component" value="Unassembled WGS sequence"/>
</dbReference>
<dbReference type="NCBIfam" id="TIGR01128">
    <property type="entry name" value="holA"/>
    <property type="match status" value="1"/>
</dbReference>
<dbReference type="SUPFAM" id="SSF48019">
    <property type="entry name" value="post-AAA+ oligomerization domain-like"/>
    <property type="match status" value="1"/>
</dbReference>
<keyword evidence="2" id="KW-0808">Transferase</keyword>
<comment type="similarity">
    <text evidence="6">Belongs to the DNA polymerase HolA subunit family.</text>
</comment>
<dbReference type="InterPro" id="IPR048466">
    <property type="entry name" value="DNA_pol3_delta-like_C"/>
</dbReference>
<dbReference type="GO" id="GO:0003887">
    <property type="term" value="F:DNA-directed DNA polymerase activity"/>
    <property type="evidence" value="ECO:0007669"/>
    <property type="project" value="UniProtKB-KW"/>
</dbReference>
<protein>
    <recommendedName>
        <fullName evidence="1">DNA-directed DNA polymerase</fullName>
        <ecNumber evidence="1">2.7.7.7</ecNumber>
    </recommendedName>
</protein>
<evidence type="ECO:0000256" key="6">
    <source>
        <dbReference type="ARBA" id="ARBA00034754"/>
    </source>
</evidence>
<comment type="caution">
    <text evidence="9">The sequence shown here is derived from an EMBL/GenBank/DDBJ whole genome shotgun (WGS) entry which is preliminary data.</text>
</comment>
<keyword evidence="3" id="KW-0548">Nucleotidyltransferase</keyword>
<evidence type="ECO:0000256" key="3">
    <source>
        <dbReference type="ARBA" id="ARBA00022695"/>
    </source>
</evidence>
<comment type="catalytic activity">
    <reaction evidence="7">
        <text>DNA(n) + a 2'-deoxyribonucleoside 5'-triphosphate = DNA(n+1) + diphosphate</text>
        <dbReference type="Rhea" id="RHEA:22508"/>
        <dbReference type="Rhea" id="RHEA-COMP:17339"/>
        <dbReference type="Rhea" id="RHEA-COMP:17340"/>
        <dbReference type="ChEBI" id="CHEBI:33019"/>
        <dbReference type="ChEBI" id="CHEBI:61560"/>
        <dbReference type="ChEBI" id="CHEBI:173112"/>
        <dbReference type="EC" id="2.7.7.7"/>
    </reaction>
</comment>
<organism evidence="9 10">
    <name type="scientific">Oceanithermus desulfurans NBRC 100063</name>
    <dbReference type="NCBI Taxonomy" id="1227550"/>
    <lineage>
        <taxon>Bacteria</taxon>
        <taxon>Thermotogati</taxon>
        <taxon>Deinococcota</taxon>
        <taxon>Deinococci</taxon>
        <taxon>Thermales</taxon>
        <taxon>Thermaceae</taxon>
        <taxon>Oceanithermus</taxon>
    </lineage>
</organism>
<dbReference type="GO" id="GO:0003677">
    <property type="term" value="F:DNA binding"/>
    <property type="evidence" value="ECO:0007669"/>
    <property type="project" value="InterPro"/>
</dbReference>
<evidence type="ECO:0000256" key="1">
    <source>
        <dbReference type="ARBA" id="ARBA00012417"/>
    </source>
</evidence>
<dbReference type="InterPro" id="IPR005790">
    <property type="entry name" value="DNA_polIII_delta"/>
</dbReference>
<evidence type="ECO:0000313" key="10">
    <source>
        <dbReference type="Proteomes" id="UP000321827"/>
    </source>
</evidence>
<sequence length="294" mass="32503">MIVSFTGDPFLARRAAQAEAELRGLEWRLLPPEPMTVQQAAGGGLFGPGGAIVDLREVGEAEWKALRPVLEALPQESVVLLYDPKPTAARSRWLGKHSEKRDHPTPRYREKTRWVTNEMKRMGLKAPAAVAHYLGELEADLEAIHAELEKLTLLDVPLTLERVQAVVALEPPLSSFDLVDAAAAGRFERAMKLLRGLLDRGEEPLRILGALSKHFTRAAVLWAELERRNLTDKEAAALLKLHPFAAKKLLAFARRIDEARLLRALDALAEAEKAAKTGRDPVLALERALLALRG</sequence>
<evidence type="ECO:0000256" key="2">
    <source>
        <dbReference type="ARBA" id="ARBA00022679"/>
    </source>
</evidence>
<gene>
    <name evidence="9" type="ORF">ODE01S_03190</name>
</gene>
<keyword evidence="5" id="KW-0239">DNA-directed DNA polymerase</keyword>
<dbReference type="InterPro" id="IPR008921">
    <property type="entry name" value="DNA_pol3_clamp-load_cplx_C"/>
</dbReference>
<reference evidence="9 10" key="1">
    <citation type="submission" date="2019-07" db="EMBL/GenBank/DDBJ databases">
        <title>Whole genome shotgun sequence of Oceanithermus desulfurans NBRC 100063.</title>
        <authorList>
            <person name="Hosoyama A."/>
            <person name="Uohara A."/>
            <person name="Ohji S."/>
            <person name="Ichikawa N."/>
        </authorList>
    </citation>
    <scope>NUCLEOTIDE SEQUENCE [LARGE SCALE GENOMIC DNA]</scope>
    <source>
        <strain evidence="9 10">NBRC 100063</strain>
    </source>
</reference>
<keyword evidence="4" id="KW-0235">DNA replication</keyword>
<feature type="domain" description="DNA polymerase III delta subunit-like C-terminal" evidence="8">
    <location>
        <begin position="175"/>
        <end position="290"/>
    </location>
</feature>
<dbReference type="AlphaFoldDB" id="A0A511RGW6"/>
<dbReference type="PANTHER" id="PTHR34388">
    <property type="entry name" value="DNA POLYMERASE III SUBUNIT DELTA"/>
    <property type="match status" value="1"/>
</dbReference>
<dbReference type="Gene3D" id="1.10.8.60">
    <property type="match status" value="1"/>
</dbReference>
<dbReference type="Pfam" id="PF21694">
    <property type="entry name" value="DNA_pol3_delta_C"/>
    <property type="match status" value="1"/>
</dbReference>
<evidence type="ECO:0000256" key="4">
    <source>
        <dbReference type="ARBA" id="ARBA00022705"/>
    </source>
</evidence>
<dbReference type="OrthoDB" id="30830at2"/>